<gene>
    <name evidence="1" type="ORF">BCT23_04365</name>
</gene>
<dbReference type="Proteomes" id="UP000235387">
    <property type="component" value="Unassembled WGS sequence"/>
</dbReference>
<evidence type="ECO:0008006" key="3">
    <source>
        <dbReference type="Google" id="ProtNLM"/>
    </source>
</evidence>
<dbReference type="SUPFAM" id="SSF159501">
    <property type="entry name" value="EreA/ChaN-like"/>
    <property type="match status" value="1"/>
</dbReference>
<organism evidence="1 2">
    <name type="scientific">Enterovibrio norvegicus</name>
    <dbReference type="NCBI Taxonomy" id="188144"/>
    <lineage>
        <taxon>Bacteria</taxon>
        <taxon>Pseudomonadati</taxon>
        <taxon>Pseudomonadota</taxon>
        <taxon>Gammaproteobacteria</taxon>
        <taxon>Vibrionales</taxon>
        <taxon>Vibrionaceae</taxon>
        <taxon>Enterovibrio</taxon>
    </lineage>
</organism>
<evidence type="ECO:0000313" key="1">
    <source>
        <dbReference type="EMBL" id="PMN90722.1"/>
    </source>
</evidence>
<dbReference type="GO" id="GO:0046677">
    <property type="term" value="P:response to antibiotic"/>
    <property type="evidence" value="ECO:0007669"/>
    <property type="project" value="InterPro"/>
</dbReference>
<accession>A0A2N7L8U1</accession>
<dbReference type="Pfam" id="PF05139">
    <property type="entry name" value="Erythro_esteras"/>
    <property type="match status" value="1"/>
</dbReference>
<name>A0A2N7L8U1_9GAMM</name>
<dbReference type="InterPro" id="IPR007815">
    <property type="entry name" value="Emycin_Estase"/>
</dbReference>
<dbReference type="EMBL" id="MDAL01000027">
    <property type="protein sequence ID" value="PMN90722.1"/>
    <property type="molecule type" value="Genomic_DNA"/>
</dbReference>
<dbReference type="Gene3D" id="3.40.1660.10">
    <property type="entry name" value="EreA-like (biosynthetic domain)"/>
    <property type="match status" value="1"/>
</dbReference>
<dbReference type="Gene3D" id="3.30.1870.10">
    <property type="entry name" value="EreA-like, domain 2"/>
    <property type="match status" value="1"/>
</dbReference>
<dbReference type="PROSITE" id="PS51257">
    <property type="entry name" value="PROKAR_LIPOPROTEIN"/>
    <property type="match status" value="1"/>
</dbReference>
<comment type="caution">
    <text evidence="1">The sequence shown here is derived from an EMBL/GenBank/DDBJ whole genome shotgun (WGS) entry which is preliminary data.</text>
</comment>
<reference evidence="2" key="1">
    <citation type="submission" date="2016-07" db="EMBL/GenBank/DDBJ databases">
        <title>Nontailed viruses are major unrecognized killers of bacteria in the ocean.</title>
        <authorList>
            <person name="Kauffman K."/>
            <person name="Hussain F."/>
            <person name="Yang J."/>
            <person name="Arevalo P."/>
            <person name="Brown J."/>
            <person name="Cutler M."/>
            <person name="Kelly L."/>
            <person name="Polz M.F."/>
        </authorList>
    </citation>
    <scope>NUCLEOTIDE SEQUENCE [LARGE SCALE GENOMIC DNA]</scope>
    <source>
        <strain evidence="2">10N.261.45.A10</strain>
    </source>
</reference>
<evidence type="ECO:0000313" key="2">
    <source>
        <dbReference type="Proteomes" id="UP000235387"/>
    </source>
</evidence>
<protein>
    <recommendedName>
        <fullName evidence="3">Erythromycin esterase</fullName>
    </recommendedName>
</protein>
<dbReference type="RefSeq" id="WP_102317682.1">
    <property type="nucleotide sequence ID" value="NZ_MCYQ01000022.1"/>
</dbReference>
<proteinExistence type="predicted"/>
<dbReference type="Gene3D" id="1.20.1440.30">
    <property type="entry name" value="Biosynthetic Protein domain"/>
    <property type="match status" value="1"/>
</dbReference>
<dbReference type="AlphaFoldDB" id="A0A2N7L8U1"/>
<sequence>MHKVSLLTALLLVGCNSSEFEPIDVKHQELSGTSIENGNNDLTNFVSAVKGVDIVGIGEATHQGSKAHSYMGRMTKALHQDGDLEIVALEAGLYDGLVAWNNYLTGKQSLLDAVTGPDANFYFMHRFSAQLEGLFNYVNDVDQINDTLILTGYDARMNSDPACAGTIFDELRHYLTSNSLSTEEFDVIEDIGPIMMCPWYTSTEYSKAHHDKLISAVNKLETTLKNQKPLEVVPVYDPTQPRDFRLYSSFWLQIAKSIGAHANTQINGLDKRYSDYQSAENIKWLRDEWFNTDAQVVIFGHNSHVTGLNDSALYAVNQRYPELKTYSVMQLTYSGEVAPYVSDYTLWASNPQSWPKAHNSLNSRLYASGYSDSFIDIKELDQAEKATFNSLQAVQVNMTYPSLYIPSEIMDGILFIPVETPTTPRKM</sequence>